<dbReference type="PROSITE" id="PS00912">
    <property type="entry name" value="DHODEHASE_2"/>
    <property type="match status" value="1"/>
</dbReference>
<dbReference type="InterPro" id="IPR050074">
    <property type="entry name" value="DHO_dehydrogenase"/>
</dbReference>
<comment type="pathway">
    <text evidence="2 16">Pyrimidine metabolism; UMP biosynthesis via de novo pathway; orotate from (S)-dihydroorotate (quinone route): step 1/1.</text>
</comment>
<dbReference type="CDD" id="cd04738">
    <property type="entry name" value="DHOD_2_like"/>
    <property type="match status" value="1"/>
</dbReference>
<dbReference type="GO" id="GO:0044205">
    <property type="term" value="P:'de novo' UMP biosynthetic process"/>
    <property type="evidence" value="ECO:0007669"/>
    <property type="project" value="UniProtKB-UniPathway"/>
</dbReference>
<evidence type="ECO:0000256" key="2">
    <source>
        <dbReference type="ARBA" id="ARBA00005161"/>
    </source>
</evidence>
<dbReference type="EMBL" id="HBFX01006042">
    <property type="protein sequence ID" value="CAD8949177.1"/>
    <property type="molecule type" value="Transcribed_RNA"/>
</dbReference>
<dbReference type="NCBIfam" id="NF003645">
    <property type="entry name" value="PRK05286.1-2"/>
    <property type="match status" value="1"/>
</dbReference>
<dbReference type="SUPFAM" id="SSF51395">
    <property type="entry name" value="FMN-linked oxidoreductases"/>
    <property type="match status" value="1"/>
</dbReference>
<evidence type="ECO:0000256" key="4">
    <source>
        <dbReference type="ARBA" id="ARBA00012791"/>
    </source>
</evidence>
<keyword evidence="11" id="KW-1133">Transmembrane helix</keyword>
<evidence type="ECO:0000256" key="11">
    <source>
        <dbReference type="ARBA" id="ARBA00022989"/>
    </source>
</evidence>
<dbReference type="GO" id="GO:0005743">
    <property type="term" value="C:mitochondrial inner membrane"/>
    <property type="evidence" value="ECO:0007669"/>
    <property type="project" value="UniProtKB-SubCell"/>
</dbReference>
<keyword evidence="8" id="KW-0812">Transmembrane</keyword>
<dbReference type="PANTHER" id="PTHR48109">
    <property type="entry name" value="DIHYDROOROTATE DEHYDROGENASE (QUINONE), MITOCHONDRIAL-RELATED"/>
    <property type="match status" value="1"/>
</dbReference>
<dbReference type="Gene3D" id="3.20.20.70">
    <property type="entry name" value="Aldolase class I"/>
    <property type="match status" value="1"/>
</dbReference>
<evidence type="ECO:0000256" key="5">
    <source>
        <dbReference type="ARBA" id="ARBA00017599"/>
    </source>
</evidence>
<comment type="cofactor">
    <cofactor evidence="16">
        <name>FMN</name>
        <dbReference type="ChEBI" id="CHEBI:58210"/>
    </cofactor>
    <text evidence="16">Binds 1 FMN per subunit.</text>
</comment>
<sequence length="413" mass="44426">MPPAPNNPAMAARGLLKGLLGAGGIVVAGVAWVPHPIAGDMKEHYGTLLYKRMAWPVLRMIDPETTHNLSVQACALGVTPVDRVRDPKTLNTQVLGLDMSNPLGLAAGWDKQAEAVVGALNMGFGHVEIGSVTPLPQPGNPKPRMFRLEKDQAVINRYGFNSEGAEAVYKRMLDLRKSPVQGVVGVNLGKNKEGDAIKDFTYGVERFGNVADYLVVNVSSPNTPGLRTLQKRSELEKLLKAVVTARNKHCPTKPVLVKIAPDNSDQDLVDICVVSKKVGIQGMIVSNTTNDRPDSLVNAEGNKHETGGLSGAPLKDKSTECLKKVYVLTEGKIPLIGVGGVGSGQDAYDKIRAGASMVQMYTRLAYEGPYCVRKIKRELDNLIKKDGFSGVGECVGLDARAKYPAPPKSGWLW</sequence>
<keyword evidence="10" id="KW-0809">Transit peptide</keyword>
<reference evidence="19" key="1">
    <citation type="submission" date="2021-01" db="EMBL/GenBank/DDBJ databases">
        <authorList>
            <person name="Corre E."/>
            <person name="Pelletier E."/>
            <person name="Niang G."/>
            <person name="Scheremetjew M."/>
            <person name="Finn R."/>
            <person name="Kale V."/>
            <person name="Holt S."/>
            <person name="Cochrane G."/>
            <person name="Meng A."/>
            <person name="Brown T."/>
            <person name="Cohen L."/>
        </authorList>
    </citation>
    <scope>NUCLEOTIDE SEQUENCE</scope>
    <source>
        <strain evidence="19">CCMP644</strain>
    </source>
</reference>
<keyword evidence="6 16" id="KW-0285">Flavoprotein</keyword>
<accession>A0A7S1GRZ9</accession>
<evidence type="ECO:0000256" key="16">
    <source>
        <dbReference type="RuleBase" id="RU361255"/>
    </source>
</evidence>
<dbReference type="InterPro" id="IPR005719">
    <property type="entry name" value="Dihydroorotate_DH_2"/>
</dbReference>
<dbReference type="AlphaFoldDB" id="A0A7S1GRZ9"/>
<dbReference type="GO" id="GO:0006207">
    <property type="term" value="P:'de novo' pyrimidine nucleobase biosynthetic process"/>
    <property type="evidence" value="ECO:0007669"/>
    <property type="project" value="InterPro"/>
</dbReference>
<comment type="subcellular location">
    <subcellularLocation>
        <location evidence="1 16">Mitochondrion inner membrane</location>
        <topology evidence="1 16">Single-pass membrane protein</topology>
    </subcellularLocation>
</comment>
<dbReference type="FunFam" id="3.20.20.70:FF:000066">
    <property type="entry name" value="Dihydroorotate dehydrogenase (quinone), mitochondrial"/>
    <property type="match status" value="1"/>
</dbReference>
<evidence type="ECO:0000256" key="8">
    <source>
        <dbReference type="ARBA" id="ARBA00022692"/>
    </source>
</evidence>
<evidence type="ECO:0000256" key="12">
    <source>
        <dbReference type="ARBA" id="ARBA00023002"/>
    </source>
</evidence>
<dbReference type="GO" id="GO:0106430">
    <property type="term" value="F:dihydroorotate dehydrogenase (quinone) activity"/>
    <property type="evidence" value="ECO:0007669"/>
    <property type="project" value="UniProtKB-EC"/>
</dbReference>
<dbReference type="NCBIfam" id="TIGR01036">
    <property type="entry name" value="pyrD_sub2"/>
    <property type="match status" value="1"/>
</dbReference>
<evidence type="ECO:0000256" key="17">
    <source>
        <dbReference type="SAM" id="MobiDB-lite"/>
    </source>
</evidence>
<dbReference type="InterPro" id="IPR005720">
    <property type="entry name" value="Dihydroorotate_DH_cat"/>
</dbReference>
<keyword evidence="7 16" id="KW-0288">FMN</keyword>
<protein>
    <recommendedName>
        <fullName evidence="5 16">Dihydroorotate dehydrogenase (quinone), mitochondrial</fullName>
        <shortName evidence="16">DHOdehase</shortName>
        <ecNumber evidence="4 16">1.3.5.2</ecNumber>
    </recommendedName>
</protein>
<evidence type="ECO:0000259" key="18">
    <source>
        <dbReference type="Pfam" id="PF01180"/>
    </source>
</evidence>
<keyword evidence="13 16" id="KW-0496">Mitochondrion</keyword>
<comment type="similarity">
    <text evidence="3 16">Belongs to the dihydroorotate dehydrogenase family. Type 2 subfamily.</text>
</comment>
<dbReference type="NCBIfam" id="NF003652">
    <property type="entry name" value="PRK05286.2-5"/>
    <property type="match status" value="1"/>
</dbReference>
<evidence type="ECO:0000256" key="14">
    <source>
        <dbReference type="ARBA" id="ARBA00023136"/>
    </source>
</evidence>
<dbReference type="PROSITE" id="PS00911">
    <property type="entry name" value="DHODEHASE_1"/>
    <property type="match status" value="1"/>
</dbReference>
<evidence type="ECO:0000256" key="15">
    <source>
        <dbReference type="ARBA" id="ARBA00048639"/>
    </source>
</evidence>
<keyword evidence="12 16" id="KW-0560">Oxidoreductase</keyword>
<evidence type="ECO:0000256" key="10">
    <source>
        <dbReference type="ARBA" id="ARBA00022946"/>
    </source>
</evidence>
<dbReference type="EC" id="1.3.5.2" evidence="4 16"/>
<feature type="domain" description="Dihydroorotate dehydrogenase catalytic" evidence="18">
    <location>
        <begin position="90"/>
        <end position="382"/>
    </location>
</feature>
<evidence type="ECO:0000313" key="19">
    <source>
        <dbReference type="EMBL" id="CAD8949177.1"/>
    </source>
</evidence>
<organism evidence="19">
    <name type="scientific">Hemiselmis andersenii</name>
    <name type="common">Cryptophyte alga</name>
    <dbReference type="NCBI Taxonomy" id="464988"/>
    <lineage>
        <taxon>Eukaryota</taxon>
        <taxon>Cryptophyceae</taxon>
        <taxon>Cryptomonadales</taxon>
        <taxon>Hemiselmidaceae</taxon>
        <taxon>Hemiselmis</taxon>
    </lineage>
</organism>
<evidence type="ECO:0000256" key="6">
    <source>
        <dbReference type="ARBA" id="ARBA00022630"/>
    </source>
</evidence>
<evidence type="ECO:0000256" key="9">
    <source>
        <dbReference type="ARBA" id="ARBA00022792"/>
    </source>
</evidence>
<evidence type="ECO:0000256" key="1">
    <source>
        <dbReference type="ARBA" id="ARBA00004434"/>
    </source>
</evidence>
<evidence type="ECO:0000256" key="3">
    <source>
        <dbReference type="ARBA" id="ARBA00005359"/>
    </source>
</evidence>
<proteinExistence type="inferred from homology"/>
<gene>
    <name evidence="19" type="ORF">HAND00432_LOCUS3695</name>
</gene>
<feature type="region of interest" description="Disordered" evidence="17">
    <location>
        <begin position="291"/>
        <end position="312"/>
    </location>
</feature>
<dbReference type="InterPro" id="IPR001295">
    <property type="entry name" value="Dihydroorotate_DH_CS"/>
</dbReference>
<evidence type="ECO:0000256" key="13">
    <source>
        <dbReference type="ARBA" id="ARBA00023128"/>
    </source>
</evidence>
<keyword evidence="9 16" id="KW-0999">Mitochondrion inner membrane</keyword>
<dbReference type="Pfam" id="PF01180">
    <property type="entry name" value="DHO_dh"/>
    <property type="match status" value="1"/>
</dbReference>
<dbReference type="InterPro" id="IPR013785">
    <property type="entry name" value="Aldolase_TIM"/>
</dbReference>
<dbReference type="PANTHER" id="PTHR48109:SF4">
    <property type="entry name" value="DIHYDROOROTATE DEHYDROGENASE (QUINONE), MITOCHONDRIAL"/>
    <property type="match status" value="1"/>
</dbReference>
<name>A0A7S1GRZ9_HEMAN</name>
<dbReference type="UniPathway" id="UPA00070">
    <property type="reaction ID" value="UER00946"/>
</dbReference>
<keyword evidence="14" id="KW-0472">Membrane</keyword>
<comment type="catalytic activity">
    <reaction evidence="15 16">
        <text>(S)-dihydroorotate + a quinone = orotate + a quinol</text>
        <dbReference type="Rhea" id="RHEA:30187"/>
        <dbReference type="ChEBI" id="CHEBI:24646"/>
        <dbReference type="ChEBI" id="CHEBI:30839"/>
        <dbReference type="ChEBI" id="CHEBI:30864"/>
        <dbReference type="ChEBI" id="CHEBI:132124"/>
        <dbReference type="EC" id="1.3.5.2"/>
    </reaction>
</comment>
<evidence type="ECO:0000256" key="7">
    <source>
        <dbReference type="ARBA" id="ARBA00022643"/>
    </source>
</evidence>